<dbReference type="SUPFAM" id="SSF49785">
    <property type="entry name" value="Galactose-binding domain-like"/>
    <property type="match status" value="1"/>
</dbReference>
<dbReference type="Gene3D" id="2.70.98.10">
    <property type="match status" value="1"/>
</dbReference>
<evidence type="ECO:0000256" key="3">
    <source>
        <dbReference type="ARBA" id="ARBA00012756"/>
    </source>
</evidence>
<reference evidence="9 10" key="1">
    <citation type="submission" date="2022-05" db="EMBL/GenBank/DDBJ databases">
        <authorList>
            <person name="Park J.-S."/>
        </authorList>
    </citation>
    <scope>NUCLEOTIDE SEQUENCE [LARGE SCALE GENOMIC DNA]</scope>
    <source>
        <strain evidence="9 10">2012CJ34-2</strain>
    </source>
</reference>
<dbReference type="Proteomes" id="UP001203338">
    <property type="component" value="Unassembled WGS sequence"/>
</dbReference>
<dbReference type="InterPro" id="IPR004199">
    <property type="entry name" value="B-gal_small/dom_5"/>
</dbReference>
<dbReference type="PROSITE" id="PS00719">
    <property type="entry name" value="GLYCOSYL_HYDROL_F2_1"/>
    <property type="match status" value="1"/>
</dbReference>
<dbReference type="InterPro" id="IPR036156">
    <property type="entry name" value="Beta-gal/glucu_dom_sf"/>
</dbReference>
<evidence type="ECO:0000256" key="7">
    <source>
        <dbReference type="RuleBase" id="RU361154"/>
    </source>
</evidence>
<keyword evidence="4 7" id="KW-0378">Hydrolase</keyword>
<proteinExistence type="inferred from homology"/>
<dbReference type="InterPro" id="IPR017853">
    <property type="entry name" value="GH"/>
</dbReference>
<feature type="domain" description="Beta galactosidase small chain/" evidence="8">
    <location>
        <begin position="750"/>
        <end position="1026"/>
    </location>
</feature>
<keyword evidence="5 7" id="KW-0326">Glycosidase</keyword>
<dbReference type="Pfam" id="PF02837">
    <property type="entry name" value="Glyco_hydro_2_N"/>
    <property type="match status" value="1"/>
</dbReference>
<dbReference type="InterPro" id="IPR050347">
    <property type="entry name" value="Bact_Beta-galactosidase"/>
</dbReference>
<dbReference type="SUPFAM" id="SSF74650">
    <property type="entry name" value="Galactose mutarotase-like"/>
    <property type="match status" value="1"/>
</dbReference>
<dbReference type="Gene3D" id="2.60.40.10">
    <property type="entry name" value="Immunoglobulins"/>
    <property type="match status" value="2"/>
</dbReference>
<evidence type="ECO:0000256" key="2">
    <source>
        <dbReference type="ARBA" id="ARBA00007401"/>
    </source>
</evidence>
<evidence type="ECO:0000256" key="1">
    <source>
        <dbReference type="ARBA" id="ARBA00001412"/>
    </source>
</evidence>
<comment type="similarity">
    <text evidence="2 7">Belongs to the glycosyl hydrolase 2 family.</text>
</comment>
<dbReference type="InterPro" id="IPR014718">
    <property type="entry name" value="GH-type_carb-bd"/>
</dbReference>
<organism evidence="9 10">
    <name type="scientific">Parendozoicomonas callyspongiae</name>
    <dbReference type="NCBI Taxonomy" id="2942213"/>
    <lineage>
        <taxon>Bacteria</taxon>
        <taxon>Pseudomonadati</taxon>
        <taxon>Pseudomonadota</taxon>
        <taxon>Gammaproteobacteria</taxon>
        <taxon>Oceanospirillales</taxon>
        <taxon>Endozoicomonadaceae</taxon>
        <taxon>Parendozoicomonas</taxon>
    </lineage>
</organism>
<dbReference type="InterPro" id="IPR006104">
    <property type="entry name" value="Glyco_hydro_2_N"/>
</dbReference>
<dbReference type="InterPro" id="IPR006101">
    <property type="entry name" value="Glyco_hydro_2"/>
</dbReference>
<evidence type="ECO:0000313" key="9">
    <source>
        <dbReference type="EMBL" id="MCL6268940.1"/>
    </source>
</evidence>
<dbReference type="PANTHER" id="PTHR46323">
    <property type="entry name" value="BETA-GALACTOSIDASE"/>
    <property type="match status" value="1"/>
</dbReference>
<dbReference type="InterPro" id="IPR032312">
    <property type="entry name" value="LacZ_4"/>
</dbReference>
<comment type="caution">
    <text evidence="9">The sequence shown here is derived from an EMBL/GenBank/DDBJ whole genome shotgun (WGS) entry which is preliminary data.</text>
</comment>
<dbReference type="InterPro" id="IPR011013">
    <property type="entry name" value="Gal_mutarotase_sf_dom"/>
</dbReference>
<dbReference type="GO" id="GO:0004565">
    <property type="term" value="F:beta-galactosidase activity"/>
    <property type="evidence" value="ECO:0007669"/>
    <property type="project" value="UniProtKB-EC"/>
</dbReference>
<evidence type="ECO:0000256" key="5">
    <source>
        <dbReference type="ARBA" id="ARBA00023295"/>
    </source>
</evidence>
<dbReference type="Pfam" id="PF16353">
    <property type="entry name" value="LacZ_4"/>
    <property type="match status" value="1"/>
</dbReference>
<dbReference type="EMBL" id="JAMFLX010000003">
    <property type="protein sequence ID" value="MCL6268940.1"/>
    <property type="molecule type" value="Genomic_DNA"/>
</dbReference>
<dbReference type="Pfam" id="PF02836">
    <property type="entry name" value="Glyco_hydro_2_C"/>
    <property type="match status" value="1"/>
</dbReference>
<dbReference type="PANTHER" id="PTHR46323:SF2">
    <property type="entry name" value="BETA-GALACTOSIDASE"/>
    <property type="match status" value="1"/>
</dbReference>
<dbReference type="Pfam" id="PF00703">
    <property type="entry name" value="Glyco_hydro_2"/>
    <property type="match status" value="1"/>
</dbReference>
<comment type="catalytic activity">
    <reaction evidence="1 7">
        <text>Hydrolysis of terminal non-reducing beta-D-galactose residues in beta-D-galactosides.</text>
        <dbReference type="EC" id="3.2.1.23"/>
    </reaction>
</comment>
<dbReference type="InterPro" id="IPR008979">
    <property type="entry name" value="Galactose-bd-like_sf"/>
</dbReference>
<gene>
    <name evidence="9" type="ORF">M3P05_03105</name>
</gene>
<dbReference type="Pfam" id="PF02929">
    <property type="entry name" value="Bgal_small_N"/>
    <property type="match status" value="1"/>
</dbReference>
<dbReference type="Gene3D" id="3.20.20.80">
    <property type="entry name" value="Glycosidases"/>
    <property type="match status" value="1"/>
</dbReference>
<dbReference type="InterPro" id="IPR006103">
    <property type="entry name" value="Glyco_hydro_2_cat"/>
</dbReference>
<dbReference type="Gene3D" id="2.60.120.260">
    <property type="entry name" value="Galactose-binding domain-like"/>
    <property type="match status" value="1"/>
</dbReference>
<dbReference type="EC" id="3.2.1.23" evidence="3 7"/>
<dbReference type="SMART" id="SM01038">
    <property type="entry name" value="Bgal_small_N"/>
    <property type="match status" value="1"/>
</dbReference>
<evidence type="ECO:0000256" key="4">
    <source>
        <dbReference type="ARBA" id="ARBA00022801"/>
    </source>
</evidence>
<name>A0ABT0PC31_9GAMM</name>
<dbReference type="SUPFAM" id="SSF51445">
    <property type="entry name" value="(Trans)glycosidases"/>
    <property type="match status" value="1"/>
</dbReference>
<protein>
    <recommendedName>
        <fullName evidence="3 7">Beta-galactosidase</fullName>
        <ecNumber evidence="3 7">3.2.1.23</ecNumber>
    </recommendedName>
    <alternativeName>
        <fullName evidence="6 7">Lactase</fullName>
    </alternativeName>
</protein>
<accession>A0ABT0PC31</accession>
<dbReference type="RefSeq" id="WP_249697771.1">
    <property type="nucleotide sequence ID" value="NZ_JAMFLX010000003.1"/>
</dbReference>
<dbReference type="InterPro" id="IPR006102">
    <property type="entry name" value="Ig-like_GH2"/>
</dbReference>
<sequence length="1026" mass="118335">MDFQTIIARKDWQNQNVTGINRLPAHAPLAAWQDLSTALSTEPEDSSGRFYLNGLWDFCLYSMPEEVPREFIEPGFTSRNWAQIPVPSNWQMHGRDRPIYTNVQYPFDFQPPFVPEKNPTGCYRFEFEADEEWLDHHQRIVFEGVNSAFHCWLNGKHLGYSQDSRLPAEFDLSTTIRPGTNTLSVIVMRWSDGSYLEDQDMWWLSGIFRDVYILRKAPIHISDYQVEAIPVHSYRNGRLSLTASLNQHNSDQKLFCTLVDPEGQTVFEHQQLKPASQQDERGFTQPTWHFDLELRDIALWSSEQPELYRLVLWLEDQNGNPVDIESCEVGFRHIEISDGLLKINGQPLLIRGVNRHEHHPEHGHTLSREDMELDIRLMKQHNFNAVRNSHYPNHPLWYRLCDRYGLYVVDEANLETHGAEPFNYFTNNPDWHQACFERVQRMVPRTRNHASIIIWSLGNESGYGCNLQSAYHWIKNSDPTRPVQYEAGGSDTDITDIICPMYARVGQDQNQGSVLKPAIEKHINLSGEQRPLILCEYSHVMGNSLGGYAEYWDAFHNYLRLQGGFIWDWVDQGITKVSDSGEPYWAYGGDFGDQPNDRQFCINGLLLPDRSLKPAILEAKYVHQFIRFQYQGHELSIKNGHNFDDLSNQRLYWTVKADGKVIQTGVVNDITTQPGESRTLPVTIKWPDLTADTDYRLHCETILKHDTPWAEAGHKTAHAQFKLNWPVPLKSKKPGTKHCVNFCSSGAGLEILCANSNFIFDREAAVLQQVIINDRPQLAAPVTDNFYRAPTDNDMVPFAVQDCDVYGRDWLDTGLNKLQAEKTYFEFWERPDGIIEVETERSYGNGRIIAHHHYRIHDSGRCDIRVIVEIRQDMPSLPRIGLQIVLKDGCDSAEWLGRGPWENYPDRKTAALIDHYHLPLSNMTTPYIVPQENGARCDVRWLKLHRPDQKDLSITSHSPFIFTLSPWSQKSLEKARHTCDLQSEGHLYLWLDGFHMGIGGDDSWSKSVHDKYLIGPGRYEYNLSIG</sequence>
<dbReference type="InterPro" id="IPR023230">
    <property type="entry name" value="Glyco_hydro_2_CS"/>
</dbReference>
<dbReference type="NCBIfam" id="NF007074">
    <property type="entry name" value="PRK09525.1"/>
    <property type="match status" value="1"/>
</dbReference>
<evidence type="ECO:0000256" key="6">
    <source>
        <dbReference type="ARBA" id="ARBA00032230"/>
    </source>
</evidence>
<evidence type="ECO:0000259" key="8">
    <source>
        <dbReference type="SMART" id="SM01038"/>
    </source>
</evidence>
<keyword evidence="10" id="KW-1185">Reference proteome</keyword>
<dbReference type="InterPro" id="IPR013783">
    <property type="entry name" value="Ig-like_fold"/>
</dbReference>
<dbReference type="SUPFAM" id="SSF49303">
    <property type="entry name" value="beta-Galactosidase/glucuronidase domain"/>
    <property type="match status" value="2"/>
</dbReference>
<dbReference type="PRINTS" id="PR00132">
    <property type="entry name" value="GLHYDRLASE2"/>
</dbReference>
<evidence type="ECO:0000313" key="10">
    <source>
        <dbReference type="Proteomes" id="UP001203338"/>
    </source>
</evidence>